<evidence type="ECO:0000256" key="2">
    <source>
        <dbReference type="ARBA" id="ARBA00022670"/>
    </source>
</evidence>
<sequence length="320" mass="36027">MLLKNFLKNNIMQSKYSYQSKKKSSQYFHNPLIEGQYEVTPARKVPQNIIRPSYMTDKKPIYGIYEGPAVIHGKSMIDKLRKAAIIAAKTAQVAQRSVRKGMSTDELDKIIHDYIISQNAYPSPIGFMGFPKSVCTSVNEVCCHGIPNMRPLEEGDSLNIDVTVFYDGVHGDTSVMATVPIINQEISKLINTTQKALYEAIKICGPGQKFNQIGKVIEEVANKEGFFVSEVFTGHGIGELMHMPPTIYHNINSHPGVMVPGNVFTIEPILLMKDQQDYEMWNDQFTVILPDNPSAQWEHMILITQNGYEVLTKRDDEIGL</sequence>
<dbReference type="GO" id="GO:0070006">
    <property type="term" value="F:metalloaminopeptidase activity"/>
    <property type="evidence" value="ECO:0007669"/>
    <property type="project" value="UniProtKB-UniRule"/>
</dbReference>
<name>A0A8S1RLK4_9CILI</name>
<dbReference type="GO" id="GO:0046872">
    <property type="term" value="F:metal ion binding"/>
    <property type="evidence" value="ECO:0007669"/>
    <property type="project" value="UniProtKB-UniRule"/>
</dbReference>
<dbReference type="Pfam" id="PF00557">
    <property type="entry name" value="Peptidase_M24"/>
    <property type="match status" value="1"/>
</dbReference>
<evidence type="ECO:0000256" key="5">
    <source>
        <dbReference type="HAMAP-Rule" id="MF_03174"/>
    </source>
</evidence>
<feature type="binding site" evidence="5">
    <location>
        <position position="267"/>
    </location>
    <ligand>
        <name>a divalent metal cation</name>
        <dbReference type="ChEBI" id="CHEBI:60240"/>
        <label>2</label>
        <note>catalytic</note>
    </ligand>
</feature>
<dbReference type="OrthoDB" id="3209743at2759"/>
<dbReference type="PANTHER" id="PTHR43330">
    <property type="entry name" value="METHIONINE AMINOPEPTIDASE"/>
    <property type="match status" value="1"/>
</dbReference>
<evidence type="ECO:0000256" key="1">
    <source>
        <dbReference type="ARBA" id="ARBA00022438"/>
    </source>
</evidence>
<keyword evidence="8" id="KW-1185">Reference proteome</keyword>
<keyword evidence="3 5" id="KW-0479">Metal-binding</keyword>
<feature type="binding site" evidence="5">
    <location>
        <position position="161"/>
    </location>
    <ligand>
        <name>a divalent metal cation</name>
        <dbReference type="ChEBI" id="CHEBI:60240"/>
        <label>1</label>
    </ligand>
</feature>
<dbReference type="PANTHER" id="PTHR43330:SF8">
    <property type="entry name" value="METHIONINE AMINOPEPTIDASE 1D, MITOCHONDRIAL"/>
    <property type="match status" value="1"/>
</dbReference>
<feature type="binding site" evidence="5">
    <location>
        <position position="298"/>
    </location>
    <ligand>
        <name>a divalent metal cation</name>
        <dbReference type="ChEBI" id="CHEBI:60240"/>
        <label>1</label>
    </ligand>
</feature>
<comment type="cofactor">
    <cofactor evidence="5">
        <name>Co(2+)</name>
        <dbReference type="ChEBI" id="CHEBI:48828"/>
    </cofactor>
    <cofactor evidence="5">
        <name>Zn(2+)</name>
        <dbReference type="ChEBI" id="CHEBI:29105"/>
    </cofactor>
    <cofactor evidence="5">
        <name>Mn(2+)</name>
        <dbReference type="ChEBI" id="CHEBI:29035"/>
    </cofactor>
    <cofactor evidence="5">
        <name>Fe(2+)</name>
        <dbReference type="ChEBI" id="CHEBI:29033"/>
    </cofactor>
    <text evidence="5">Binds 2 divalent metal cations per subunit. Has a high-affinity and a low affinity metal-binding site. The true nature of the physiological cofactor is under debate. The enzyme is active with cobalt, zinc, manganese or divalent iron ions. Most likely, methionine aminopeptidases function as mononuclear Fe(2+)-metalloproteases under physiological conditions, and the catalytically relevant metal-binding site has been assigned to the histidine-containing high-affinity site.</text>
</comment>
<dbReference type="EMBL" id="CAJJDN010000185">
    <property type="protein sequence ID" value="CAD8128263.1"/>
    <property type="molecule type" value="Genomic_DNA"/>
</dbReference>
<feature type="binding site" evidence="5">
    <location>
        <position position="172"/>
    </location>
    <ligand>
        <name>a divalent metal cation</name>
        <dbReference type="ChEBI" id="CHEBI:60240"/>
        <label>1</label>
    </ligand>
</feature>
<feature type="domain" description="Peptidase M24" evidence="6">
    <location>
        <begin position="79"/>
        <end position="305"/>
    </location>
</feature>
<dbReference type="AlphaFoldDB" id="A0A8S1RLK4"/>
<dbReference type="HAMAP" id="MF_01974">
    <property type="entry name" value="MetAP_1"/>
    <property type="match status" value="1"/>
</dbReference>
<comment type="similarity">
    <text evidence="5">Belongs to the peptidase M24A family. Methionine aminopeptidase type 1 subfamily.</text>
</comment>
<evidence type="ECO:0000256" key="3">
    <source>
        <dbReference type="ARBA" id="ARBA00022723"/>
    </source>
</evidence>
<feature type="binding site" evidence="5">
    <location>
        <position position="298"/>
    </location>
    <ligand>
        <name>a divalent metal cation</name>
        <dbReference type="ChEBI" id="CHEBI:60240"/>
        <label>2</label>
        <note>catalytic</note>
    </ligand>
</feature>
<organism evidence="7 8">
    <name type="scientific">Paramecium sonneborni</name>
    <dbReference type="NCBI Taxonomy" id="65129"/>
    <lineage>
        <taxon>Eukaryota</taxon>
        <taxon>Sar</taxon>
        <taxon>Alveolata</taxon>
        <taxon>Ciliophora</taxon>
        <taxon>Intramacronucleata</taxon>
        <taxon>Oligohymenophorea</taxon>
        <taxon>Peniculida</taxon>
        <taxon>Parameciidae</taxon>
        <taxon>Paramecium</taxon>
    </lineage>
</organism>
<feature type="binding site" evidence="5">
    <location>
        <position position="235"/>
    </location>
    <ligand>
        <name>a divalent metal cation</name>
        <dbReference type="ChEBI" id="CHEBI:60240"/>
        <label>2</label>
        <note>catalytic</note>
    </ligand>
</feature>
<dbReference type="GO" id="GO:0006508">
    <property type="term" value="P:proteolysis"/>
    <property type="evidence" value="ECO:0007669"/>
    <property type="project" value="UniProtKB-KW"/>
</dbReference>
<proteinExistence type="inferred from homology"/>
<reference evidence="7" key="1">
    <citation type="submission" date="2021-01" db="EMBL/GenBank/DDBJ databases">
        <authorList>
            <consortium name="Genoscope - CEA"/>
            <person name="William W."/>
        </authorList>
    </citation>
    <scope>NUCLEOTIDE SEQUENCE</scope>
</reference>
<feature type="binding site" evidence="5">
    <location>
        <position position="144"/>
    </location>
    <ligand>
        <name>substrate</name>
    </ligand>
</feature>
<gene>
    <name evidence="7" type="ORF">PSON_ATCC_30995.1.T1850016</name>
</gene>
<protein>
    <recommendedName>
        <fullName evidence="6">Peptidase M24 domain-containing protein</fullName>
    </recommendedName>
</protein>
<comment type="caution">
    <text evidence="7">The sequence shown here is derived from an EMBL/GenBank/DDBJ whole genome shotgun (WGS) entry which is preliminary data.</text>
</comment>
<dbReference type="InterPro" id="IPR002467">
    <property type="entry name" value="Pept_M24A_MAP1"/>
</dbReference>
<evidence type="ECO:0000313" key="7">
    <source>
        <dbReference type="EMBL" id="CAD8128263.1"/>
    </source>
</evidence>
<keyword evidence="4 5" id="KW-0378">Hydrolase</keyword>
<feature type="binding site" evidence="5">
    <location>
        <position position="172"/>
    </location>
    <ligand>
        <name>a divalent metal cation</name>
        <dbReference type="ChEBI" id="CHEBI:60240"/>
        <label>2</label>
        <note>catalytic</note>
    </ligand>
</feature>
<evidence type="ECO:0000259" key="6">
    <source>
        <dbReference type="Pfam" id="PF00557"/>
    </source>
</evidence>
<dbReference type="GO" id="GO:0004239">
    <property type="term" value="F:initiator methionyl aminopeptidase activity"/>
    <property type="evidence" value="ECO:0007669"/>
    <property type="project" value="UniProtKB-UniRule"/>
</dbReference>
<comment type="catalytic activity">
    <reaction evidence="5">
        <text>Release of N-terminal amino acids, preferentially methionine, from peptides and arylamides.</text>
        <dbReference type="EC" id="3.4.11.18"/>
    </reaction>
</comment>
<dbReference type="NCBIfam" id="TIGR00500">
    <property type="entry name" value="met_pdase_I"/>
    <property type="match status" value="1"/>
</dbReference>
<feature type="binding site" evidence="5">
    <location>
        <position position="242"/>
    </location>
    <ligand>
        <name>substrate</name>
    </ligand>
</feature>
<dbReference type="InterPro" id="IPR000994">
    <property type="entry name" value="Pept_M24"/>
</dbReference>
<evidence type="ECO:0000256" key="4">
    <source>
        <dbReference type="ARBA" id="ARBA00022801"/>
    </source>
</evidence>
<dbReference type="Proteomes" id="UP000692954">
    <property type="component" value="Unassembled WGS sequence"/>
</dbReference>
<evidence type="ECO:0000313" key="8">
    <source>
        <dbReference type="Proteomes" id="UP000692954"/>
    </source>
</evidence>
<keyword evidence="1 5" id="KW-0031">Aminopeptidase</keyword>
<keyword evidence="2 5" id="KW-0645">Protease</keyword>
<accession>A0A8S1RLK4</accession>
<dbReference type="CDD" id="cd01086">
    <property type="entry name" value="MetAP1"/>
    <property type="match status" value="1"/>
</dbReference>